<dbReference type="EMBL" id="CP034183">
    <property type="protein sequence ID" value="AZI43814.1"/>
    <property type="molecule type" value="Genomic_DNA"/>
</dbReference>
<organism evidence="1 2">
    <name type="scientific">Deinococcus psychrotolerans</name>
    <dbReference type="NCBI Taxonomy" id="2489213"/>
    <lineage>
        <taxon>Bacteria</taxon>
        <taxon>Thermotogati</taxon>
        <taxon>Deinococcota</taxon>
        <taxon>Deinococci</taxon>
        <taxon>Deinococcales</taxon>
        <taxon>Deinococcaceae</taxon>
        <taxon>Deinococcus</taxon>
    </lineage>
</organism>
<sequence>MPSWFAAGVYQGTLGGQPITLQLKRPAENNDEVGAYFYQSRQIDLTLHGSRRGKALILAEEVWSGPEKGLQTSGCLALTRVGDSLTGTWKSPAGKRLAVSLKPLKLAAVPLKLLDTAQVRKLRAEQPLDFLKLNTAWPKRADAEGSVEEPLTGIVYPRVAGASAALAGALQDRQLAAAQSALECQAQLGDSAGKGDGFTLEAQVTRLTPKLVSLHESAAYYCGGAHPDNFDEGVILSRVSGQSVKVTALWPGLSGAKQLALYLAAYPSDGGDPECSSLIQSSAEPSSSDPQFAAWLTPKGLSVVPTFLPHVAAACAETVTLGYGQLRPLAEEKGRYFSDLYPR</sequence>
<gene>
    <name evidence="1" type="ORF">EHF33_06060</name>
</gene>
<dbReference type="Proteomes" id="UP000276417">
    <property type="component" value="Chromosome 1"/>
</dbReference>
<evidence type="ECO:0000313" key="2">
    <source>
        <dbReference type="Proteomes" id="UP000276417"/>
    </source>
</evidence>
<name>A0A3G8YMJ0_9DEIO</name>
<dbReference type="KEGG" id="dph:EHF33_06060"/>
<dbReference type="OrthoDB" id="60776at2"/>
<protein>
    <submittedName>
        <fullName evidence="1">Uncharacterized protein</fullName>
    </submittedName>
</protein>
<accession>A0A3G8YMJ0</accession>
<evidence type="ECO:0000313" key="1">
    <source>
        <dbReference type="EMBL" id="AZI43814.1"/>
    </source>
</evidence>
<keyword evidence="2" id="KW-1185">Reference proteome</keyword>
<proteinExistence type="predicted"/>
<reference evidence="1 2" key="1">
    <citation type="submission" date="2018-11" db="EMBL/GenBank/DDBJ databases">
        <title>Deinococcus shelandsis sp. nov., isolated from South Shetland Islands soil of Antarctica.</title>
        <authorList>
            <person name="Tian J."/>
        </authorList>
    </citation>
    <scope>NUCLEOTIDE SEQUENCE [LARGE SCALE GENOMIC DNA]</scope>
    <source>
        <strain evidence="1 2">S14-83T</strain>
    </source>
</reference>
<dbReference type="AlphaFoldDB" id="A0A3G8YMJ0"/>